<name>A0AAV4WTC1_CAEEX</name>
<evidence type="ECO:0008006" key="4">
    <source>
        <dbReference type="Google" id="ProtNLM"/>
    </source>
</evidence>
<dbReference type="EMBL" id="BPLR01016752">
    <property type="protein sequence ID" value="GIY86170.1"/>
    <property type="molecule type" value="Genomic_DNA"/>
</dbReference>
<proteinExistence type="predicted"/>
<keyword evidence="1" id="KW-0732">Signal</keyword>
<feature type="signal peptide" evidence="1">
    <location>
        <begin position="1"/>
        <end position="20"/>
    </location>
</feature>
<reference evidence="2 3" key="1">
    <citation type="submission" date="2021-06" db="EMBL/GenBank/DDBJ databases">
        <title>Caerostris extrusa draft genome.</title>
        <authorList>
            <person name="Kono N."/>
            <person name="Arakawa K."/>
        </authorList>
    </citation>
    <scope>NUCLEOTIDE SEQUENCE [LARGE SCALE GENOMIC DNA]</scope>
</reference>
<evidence type="ECO:0000256" key="1">
    <source>
        <dbReference type="SAM" id="SignalP"/>
    </source>
</evidence>
<comment type="caution">
    <text evidence="2">The sequence shown here is derived from an EMBL/GenBank/DDBJ whole genome shotgun (WGS) entry which is preliminary data.</text>
</comment>
<sequence length="154" mass="17185">MKSLLSAAVILFITLCYALGAEVSRSNFRDSSYGCVCQNYTCGCCAHIEAPRVGLNDTGLCKTLCIVYFAYSTNQYYLKKNLDSVSLNEEWIPLLLSSHLQIKKHGYFFTPMIGWCLCPGVCHLICSSVWFFHHVDFGSSPIQLSCQACPVLEC</sequence>
<evidence type="ECO:0000313" key="2">
    <source>
        <dbReference type="EMBL" id="GIY86170.1"/>
    </source>
</evidence>
<feature type="chain" id="PRO_5043663351" description="DUF4773 domain-containing protein" evidence="1">
    <location>
        <begin position="21"/>
        <end position="154"/>
    </location>
</feature>
<evidence type="ECO:0000313" key="3">
    <source>
        <dbReference type="Proteomes" id="UP001054945"/>
    </source>
</evidence>
<dbReference type="Proteomes" id="UP001054945">
    <property type="component" value="Unassembled WGS sequence"/>
</dbReference>
<dbReference type="AlphaFoldDB" id="A0AAV4WTC1"/>
<gene>
    <name evidence="2" type="ORF">CEXT_295501</name>
</gene>
<keyword evidence="3" id="KW-1185">Reference proteome</keyword>
<protein>
    <recommendedName>
        <fullName evidence="4">DUF4773 domain-containing protein</fullName>
    </recommendedName>
</protein>
<organism evidence="2 3">
    <name type="scientific">Caerostris extrusa</name>
    <name type="common">Bark spider</name>
    <name type="synonym">Caerostris bankana</name>
    <dbReference type="NCBI Taxonomy" id="172846"/>
    <lineage>
        <taxon>Eukaryota</taxon>
        <taxon>Metazoa</taxon>
        <taxon>Ecdysozoa</taxon>
        <taxon>Arthropoda</taxon>
        <taxon>Chelicerata</taxon>
        <taxon>Arachnida</taxon>
        <taxon>Araneae</taxon>
        <taxon>Araneomorphae</taxon>
        <taxon>Entelegynae</taxon>
        <taxon>Araneoidea</taxon>
        <taxon>Araneidae</taxon>
        <taxon>Caerostris</taxon>
    </lineage>
</organism>
<accession>A0AAV4WTC1</accession>